<dbReference type="GeneID" id="43641499"/>
<dbReference type="PRINTS" id="PR01035">
    <property type="entry name" value="TCRTETA"/>
</dbReference>
<evidence type="ECO:0000256" key="5">
    <source>
        <dbReference type="ARBA" id="ARBA00022989"/>
    </source>
</evidence>
<dbReference type="RefSeq" id="XP_031913520.1">
    <property type="nucleotide sequence ID" value="XM_032057289.1"/>
</dbReference>
<dbReference type="PROSITE" id="PS50850">
    <property type="entry name" value="MFS"/>
    <property type="match status" value="1"/>
</dbReference>
<feature type="transmembrane region" description="Helical" evidence="7">
    <location>
        <begin position="127"/>
        <end position="145"/>
    </location>
</feature>
<dbReference type="EMBL" id="ML743577">
    <property type="protein sequence ID" value="KAE8137457.1"/>
    <property type="molecule type" value="Genomic_DNA"/>
</dbReference>
<feature type="transmembrane region" description="Helical" evidence="7">
    <location>
        <begin position="96"/>
        <end position="121"/>
    </location>
</feature>
<organism evidence="9 10">
    <name type="scientific">Aspergillus pseudotamarii</name>
    <dbReference type="NCBI Taxonomy" id="132259"/>
    <lineage>
        <taxon>Eukaryota</taxon>
        <taxon>Fungi</taxon>
        <taxon>Dikarya</taxon>
        <taxon>Ascomycota</taxon>
        <taxon>Pezizomycotina</taxon>
        <taxon>Eurotiomycetes</taxon>
        <taxon>Eurotiomycetidae</taxon>
        <taxon>Eurotiales</taxon>
        <taxon>Aspergillaceae</taxon>
        <taxon>Aspergillus</taxon>
        <taxon>Aspergillus subgen. Circumdati</taxon>
    </lineage>
</organism>
<evidence type="ECO:0000259" key="8">
    <source>
        <dbReference type="PROSITE" id="PS50850"/>
    </source>
</evidence>
<evidence type="ECO:0000256" key="6">
    <source>
        <dbReference type="ARBA" id="ARBA00023136"/>
    </source>
</evidence>
<feature type="transmembrane region" description="Helical" evidence="7">
    <location>
        <begin position="419"/>
        <end position="440"/>
    </location>
</feature>
<comment type="subcellular location">
    <subcellularLocation>
        <location evidence="1">Membrane</location>
        <topology evidence="1">Multi-pass membrane protein</topology>
    </subcellularLocation>
</comment>
<dbReference type="InterPro" id="IPR020846">
    <property type="entry name" value="MFS_dom"/>
</dbReference>
<feature type="transmembrane region" description="Helical" evidence="7">
    <location>
        <begin position="334"/>
        <end position="353"/>
    </location>
</feature>
<reference evidence="9 10" key="1">
    <citation type="submission" date="2019-04" db="EMBL/GenBank/DDBJ databases">
        <title>Friends and foes A comparative genomics study of 23 Aspergillus species from section Flavi.</title>
        <authorList>
            <consortium name="DOE Joint Genome Institute"/>
            <person name="Kjaerbolling I."/>
            <person name="Vesth T."/>
            <person name="Frisvad J.C."/>
            <person name="Nybo J.L."/>
            <person name="Theobald S."/>
            <person name="Kildgaard S."/>
            <person name="Isbrandt T."/>
            <person name="Kuo A."/>
            <person name="Sato A."/>
            <person name="Lyhne E.K."/>
            <person name="Kogle M.E."/>
            <person name="Wiebenga A."/>
            <person name="Kun R.S."/>
            <person name="Lubbers R.J."/>
            <person name="Makela M.R."/>
            <person name="Barry K."/>
            <person name="Chovatia M."/>
            <person name="Clum A."/>
            <person name="Daum C."/>
            <person name="Haridas S."/>
            <person name="He G."/>
            <person name="LaButti K."/>
            <person name="Lipzen A."/>
            <person name="Mondo S."/>
            <person name="Riley R."/>
            <person name="Salamov A."/>
            <person name="Simmons B.A."/>
            <person name="Magnuson J.K."/>
            <person name="Henrissat B."/>
            <person name="Mortensen U.H."/>
            <person name="Larsen T.O."/>
            <person name="Devries R.P."/>
            <person name="Grigoriev I.V."/>
            <person name="Machida M."/>
            <person name="Baker S.E."/>
            <person name="Andersen M.R."/>
        </authorList>
    </citation>
    <scope>NUCLEOTIDE SEQUENCE [LARGE SCALE GENOMIC DNA]</scope>
    <source>
        <strain evidence="9 10">CBS 117625</strain>
    </source>
</reference>
<dbReference type="CDD" id="cd17325">
    <property type="entry name" value="MFS_MdtG_SLC18_like"/>
    <property type="match status" value="1"/>
</dbReference>
<evidence type="ECO:0000256" key="7">
    <source>
        <dbReference type="SAM" id="Phobius"/>
    </source>
</evidence>
<feature type="transmembrane region" description="Helical" evidence="7">
    <location>
        <begin position="373"/>
        <end position="398"/>
    </location>
</feature>
<dbReference type="PANTHER" id="PTHR23506:SF35">
    <property type="entry name" value="MAJOR FACILITATOR SUPERFAMILY (MFS) PROFILE DOMAIN-CONTAINING PROTEIN-RELATED"/>
    <property type="match status" value="1"/>
</dbReference>
<dbReference type="InterPro" id="IPR001958">
    <property type="entry name" value="Tet-R_TetA/multi-R_MdtG-like"/>
</dbReference>
<keyword evidence="10" id="KW-1185">Reference proteome</keyword>
<dbReference type="Pfam" id="PF07690">
    <property type="entry name" value="MFS_1"/>
    <property type="match status" value="1"/>
</dbReference>
<dbReference type="Proteomes" id="UP000325672">
    <property type="component" value="Unassembled WGS sequence"/>
</dbReference>
<feature type="transmembrane region" description="Helical" evidence="7">
    <location>
        <begin position="182"/>
        <end position="202"/>
    </location>
</feature>
<evidence type="ECO:0000256" key="2">
    <source>
        <dbReference type="ARBA" id="ARBA00006829"/>
    </source>
</evidence>
<evidence type="ECO:0000256" key="1">
    <source>
        <dbReference type="ARBA" id="ARBA00004141"/>
    </source>
</evidence>
<dbReference type="PANTHER" id="PTHR23506">
    <property type="entry name" value="GH10249P"/>
    <property type="match status" value="1"/>
</dbReference>
<dbReference type="GO" id="GO:0016020">
    <property type="term" value="C:membrane"/>
    <property type="evidence" value="ECO:0007669"/>
    <property type="project" value="UniProtKB-SubCell"/>
</dbReference>
<dbReference type="GO" id="GO:0022857">
    <property type="term" value="F:transmembrane transporter activity"/>
    <property type="evidence" value="ECO:0007669"/>
    <property type="project" value="InterPro"/>
</dbReference>
<feature type="transmembrane region" description="Helical" evidence="7">
    <location>
        <begin position="446"/>
        <end position="467"/>
    </location>
</feature>
<dbReference type="OrthoDB" id="5086884at2759"/>
<keyword evidence="3" id="KW-0813">Transport</keyword>
<accession>A0A5N6SU78</accession>
<feature type="transmembrane region" description="Helical" evidence="7">
    <location>
        <begin position="20"/>
        <end position="45"/>
    </location>
</feature>
<feature type="domain" description="Major facilitator superfamily (MFS) profile" evidence="8">
    <location>
        <begin position="26"/>
        <end position="473"/>
    </location>
</feature>
<evidence type="ECO:0000313" key="10">
    <source>
        <dbReference type="Proteomes" id="UP000325672"/>
    </source>
</evidence>
<name>A0A5N6SU78_ASPPS</name>
<dbReference type="InterPro" id="IPR011701">
    <property type="entry name" value="MFS"/>
</dbReference>
<evidence type="ECO:0000256" key="4">
    <source>
        <dbReference type="ARBA" id="ARBA00022692"/>
    </source>
</evidence>
<feature type="transmembrane region" description="Helical" evidence="7">
    <location>
        <begin position="65"/>
        <end position="84"/>
    </location>
</feature>
<evidence type="ECO:0000313" key="9">
    <source>
        <dbReference type="EMBL" id="KAE8137457.1"/>
    </source>
</evidence>
<feature type="transmembrane region" description="Helical" evidence="7">
    <location>
        <begin position="157"/>
        <end position="176"/>
    </location>
</feature>
<dbReference type="Gene3D" id="1.20.1250.20">
    <property type="entry name" value="MFS general substrate transporter like domains"/>
    <property type="match status" value="1"/>
</dbReference>
<dbReference type="InterPro" id="IPR036259">
    <property type="entry name" value="MFS_trans_sf"/>
</dbReference>
<dbReference type="AlphaFoldDB" id="A0A5N6SU78"/>
<keyword evidence="5 7" id="KW-1133">Transmembrane helix</keyword>
<dbReference type="InterPro" id="IPR050930">
    <property type="entry name" value="MFS_Vesicular_Transporter"/>
</dbReference>
<sequence>MAVLGSDPKPWGYRWRSSSVFVVFCITVAVFSETFLYGFMVPILGYMITDRLHMDPFYIQHTTSAILAIHGFIAVIASPLIGHLSERFLTNRRGPLLISLIGAITGTALVAGSHSLGILFLGRILQSLSGSVVWIVGLATVADHVAEDHMAKTMGTVDSFISAGTIAGPVVSGFVFKECGYWPTWAVPLVVLALDLVARLVMIDSQHGQQVLNDPDVPNSPSTAYLAEESRSLLSDTTEGHESVAAEPLKPDTSNGPASFYRIMLKNGRVITALLTSMGITTVMVSFDATLPLHVHRTFGWNTEQTSVLFLILQLPSIFIGPLVGWLRDRVGTQIPTVIGLCALAPCLLLLGVPGDPQFPWASVDRYGPITYVITIFVIGIVIPFLGGIGVLEVTAVVKGLTAQNPQIFGPQGGQPRALSMAGVAANLAMMLGPVISGFLSEAVSYYHMNVVFCALLWFLSLMFWVFGGSRNMGPGHHL</sequence>
<gene>
    <name evidence="9" type="ORF">BDV38DRAFT_271309</name>
</gene>
<keyword evidence="4 7" id="KW-0812">Transmembrane</keyword>
<evidence type="ECO:0000256" key="3">
    <source>
        <dbReference type="ARBA" id="ARBA00022448"/>
    </source>
</evidence>
<protein>
    <submittedName>
        <fullName evidence="9">MFS general substrate transporter</fullName>
    </submittedName>
</protein>
<feature type="transmembrane region" description="Helical" evidence="7">
    <location>
        <begin position="307"/>
        <end position="327"/>
    </location>
</feature>
<comment type="similarity">
    <text evidence="2">Belongs to the major facilitator superfamily. Vesicular transporter family.</text>
</comment>
<keyword evidence="6 7" id="KW-0472">Membrane</keyword>
<dbReference type="SUPFAM" id="SSF103473">
    <property type="entry name" value="MFS general substrate transporter"/>
    <property type="match status" value="1"/>
</dbReference>
<feature type="transmembrane region" description="Helical" evidence="7">
    <location>
        <begin position="270"/>
        <end position="287"/>
    </location>
</feature>
<proteinExistence type="inferred from homology"/>